<protein>
    <submittedName>
        <fullName evidence="7">NAD(P)/FAD-dependent oxidoreductase</fullName>
    </submittedName>
</protein>
<evidence type="ECO:0000256" key="2">
    <source>
        <dbReference type="ARBA" id="ARBA00022729"/>
    </source>
</evidence>
<dbReference type="InterPro" id="IPR052206">
    <property type="entry name" value="Retinol_saturase"/>
</dbReference>
<dbReference type="Pfam" id="PF01593">
    <property type="entry name" value="Amino_oxidase"/>
    <property type="match status" value="1"/>
</dbReference>
<dbReference type="AlphaFoldDB" id="A0A9D9GYU3"/>
<dbReference type="EMBL" id="JADINB010000114">
    <property type="protein sequence ID" value="MBO8429277.1"/>
    <property type="molecule type" value="Genomic_DNA"/>
</dbReference>
<dbReference type="Proteomes" id="UP000823635">
    <property type="component" value="Unassembled WGS sequence"/>
</dbReference>
<reference evidence="7" key="2">
    <citation type="journal article" date="2021" name="PeerJ">
        <title>Extensive microbial diversity within the chicken gut microbiome revealed by metagenomics and culture.</title>
        <authorList>
            <person name="Gilroy R."/>
            <person name="Ravi A."/>
            <person name="Getino M."/>
            <person name="Pursley I."/>
            <person name="Horton D.L."/>
            <person name="Alikhan N.F."/>
            <person name="Baker D."/>
            <person name="Gharbi K."/>
            <person name="Hall N."/>
            <person name="Watson M."/>
            <person name="Adriaenssens E.M."/>
            <person name="Foster-Nyarko E."/>
            <person name="Jarju S."/>
            <person name="Secka A."/>
            <person name="Antonio M."/>
            <person name="Oren A."/>
            <person name="Chaudhuri R.R."/>
            <person name="La Ragione R."/>
            <person name="Hildebrand F."/>
            <person name="Pallen M.J."/>
        </authorList>
    </citation>
    <scope>NUCLEOTIDE SEQUENCE</scope>
    <source>
        <strain evidence="7">15467</strain>
    </source>
</reference>
<evidence type="ECO:0000256" key="3">
    <source>
        <dbReference type="ARBA" id="ARBA00022827"/>
    </source>
</evidence>
<dbReference type="Gene3D" id="3.50.50.60">
    <property type="entry name" value="FAD/NAD(P)-binding domain"/>
    <property type="match status" value="2"/>
</dbReference>
<accession>A0A9D9GYU3</accession>
<sequence length="510" mass="57203">MKNSEKEIVMIGGGLGGLVTGALLSKEGYRVTVLEKNGIIGGGLQCFHRHNTIFETGIHILGGFTEGGSLSKICSYLGILDKLDIRHTDSDCIDSIIFGNGEEHYRLPRGKMAFETYLSGLFPDQAERLHRYMNAMWALSEEVDLFYLREDDGNPLRSHSPEFLMPADMFIAKYISDPVLAELLAYMNPMYAGVAGHTPAFVHALINVLYINGSSMFAGGSQQMADALARVIVNGGGEIRAGDPVTEIAVEERAVTHVVTRSGKKYKGELYISDIHPCTLLELLPETAFIKSYRNRLQEIPNSYSAFSLYIKFKDGAEQPFVNHPCYYQKEHGRIWKLEEYDNSYPNGFMYLTSPAKKQDRWAERMTVNCPMPFSAVEKWAGSRTGNRPADYYVWKEEIKQRILENLEIVSPGINERIEFCLTSSPLTIRDFYGTKEGAIYGYNRDCTNMALSQISIATKVRNLLLTGQNINLHGICGVPLTAIQTAECIAGRGVIVRKINEDYERRKHV</sequence>
<keyword evidence="4" id="KW-0521">NADP</keyword>
<organism evidence="7 8">
    <name type="scientific">Candidatus Egerieousia excrementavium</name>
    <dbReference type="NCBI Taxonomy" id="2840778"/>
    <lineage>
        <taxon>Bacteria</taxon>
        <taxon>Pseudomonadati</taxon>
        <taxon>Bacteroidota</taxon>
        <taxon>Bacteroidia</taxon>
        <taxon>Bacteroidales</taxon>
        <taxon>Candidatus Egerieousia</taxon>
    </lineage>
</organism>
<dbReference type="InterPro" id="IPR002937">
    <property type="entry name" value="Amino_oxidase"/>
</dbReference>
<gene>
    <name evidence="7" type="ORF">IAC68_05045</name>
</gene>
<keyword evidence="3" id="KW-0274">FAD</keyword>
<evidence type="ECO:0000256" key="4">
    <source>
        <dbReference type="ARBA" id="ARBA00022857"/>
    </source>
</evidence>
<name>A0A9D9GYU3_9BACT</name>
<dbReference type="GO" id="GO:0016491">
    <property type="term" value="F:oxidoreductase activity"/>
    <property type="evidence" value="ECO:0007669"/>
    <property type="project" value="InterPro"/>
</dbReference>
<dbReference type="SUPFAM" id="SSF51905">
    <property type="entry name" value="FAD/NAD(P)-binding domain"/>
    <property type="match status" value="1"/>
</dbReference>
<evidence type="ECO:0000259" key="6">
    <source>
        <dbReference type="Pfam" id="PF01593"/>
    </source>
</evidence>
<evidence type="ECO:0000256" key="1">
    <source>
        <dbReference type="ARBA" id="ARBA00022630"/>
    </source>
</evidence>
<evidence type="ECO:0000256" key="5">
    <source>
        <dbReference type="ARBA" id="ARBA00023027"/>
    </source>
</evidence>
<keyword evidence="2" id="KW-0732">Signal</keyword>
<feature type="domain" description="Amine oxidase" evidence="6">
    <location>
        <begin position="15"/>
        <end position="488"/>
    </location>
</feature>
<dbReference type="PANTHER" id="PTHR46091">
    <property type="entry name" value="BLR7054 PROTEIN"/>
    <property type="match status" value="1"/>
</dbReference>
<evidence type="ECO:0000313" key="7">
    <source>
        <dbReference type="EMBL" id="MBO8429277.1"/>
    </source>
</evidence>
<comment type="caution">
    <text evidence="7">The sequence shown here is derived from an EMBL/GenBank/DDBJ whole genome shotgun (WGS) entry which is preliminary data.</text>
</comment>
<reference evidence="7" key="1">
    <citation type="submission" date="2020-10" db="EMBL/GenBank/DDBJ databases">
        <authorList>
            <person name="Gilroy R."/>
        </authorList>
    </citation>
    <scope>NUCLEOTIDE SEQUENCE</scope>
    <source>
        <strain evidence="7">15467</strain>
    </source>
</reference>
<dbReference type="PANTHER" id="PTHR46091:SF3">
    <property type="entry name" value="AMINE OXIDASE DOMAIN-CONTAINING PROTEIN"/>
    <property type="match status" value="1"/>
</dbReference>
<proteinExistence type="predicted"/>
<evidence type="ECO:0000313" key="8">
    <source>
        <dbReference type="Proteomes" id="UP000823635"/>
    </source>
</evidence>
<dbReference type="InterPro" id="IPR036188">
    <property type="entry name" value="FAD/NAD-bd_sf"/>
</dbReference>
<keyword evidence="1" id="KW-0285">Flavoprotein</keyword>
<keyword evidence="5" id="KW-0520">NAD</keyword>